<protein>
    <submittedName>
        <fullName evidence="2">Alpha/beta fold hydrolase</fullName>
    </submittedName>
</protein>
<name>A0A8H2JY90_ACIRA</name>
<dbReference type="RefSeq" id="WP_139880946.1">
    <property type="nucleotide sequence ID" value="NZ_VFBM01000035.1"/>
</dbReference>
<dbReference type="EMBL" id="VFBM01000035">
    <property type="protein sequence ID" value="TNX84878.1"/>
    <property type="molecule type" value="Genomic_DNA"/>
</dbReference>
<evidence type="ECO:0000259" key="1">
    <source>
        <dbReference type="Pfam" id="PF12146"/>
    </source>
</evidence>
<sequence length="283" mass="30939">MNNYIEVKCRDGYILKGILYPSTAPIKKSEPIIISPATGIVQQFYQPFAVWLTQQGYDVLTFDFRGIGASLNGALKDSKASIQDWGLLDLPAVIDTALKKTGASQVNIIGHSAGGQLVGLVENHQQVKQLISIAGSTGYIKGLKGRTKLLAPLMFNLLFPLSSAFKGYGAAKVIGMGENLPKGVARQWAQFCSRPGYVMNAVDKTINKHYHEQVCCPITAIAAADDEIATEQNIDALLKLYPLAPTKKLIIQPKHYGHRSIGHMLMFRPSHQNLWPLIAGQLN</sequence>
<dbReference type="PIRSF" id="PIRSF037442">
    <property type="entry name" value="UCP037442_abhydr"/>
    <property type="match status" value="1"/>
</dbReference>
<dbReference type="GO" id="GO:0016787">
    <property type="term" value="F:hydrolase activity"/>
    <property type="evidence" value="ECO:0007669"/>
    <property type="project" value="UniProtKB-KW"/>
</dbReference>
<evidence type="ECO:0000313" key="2">
    <source>
        <dbReference type="EMBL" id="TNX84878.1"/>
    </source>
</evidence>
<dbReference type="InterPro" id="IPR017208">
    <property type="entry name" value="UCP037442_abhydr"/>
</dbReference>
<dbReference type="Proteomes" id="UP000314285">
    <property type="component" value="Unassembled WGS sequence"/>
</dbReference>
<gene>
    <name evidence="2" type="ORF">FHY67_15740</name>
</gene>
<dbReference type="PANTHER" id="PTHR11005">
    <property type="entry name" value="LYSOSOMAL ACID LIPASE-RELATED"/>
    <property type="match status" value="1"/>
</dbReference>
<dbReference type="AlphaFoldDB" id="A0A8H2JY90"/>
<dbReference type="InterPro" id="IPR022742">
    <property type="entry name" value="Hydrolase_4"/>
</dbReference>
<organism evidence="2 3">
    <name type="scientific">Acinetobacter radioresistens</name>
    <dbReference type="NCBI Taxonomy" id="40216"/>
    <lineage>
        <taxon>Bacteria</taxon>
        <taxon>Pseudomonadati</taxon>
        <taxon>Pseudomonadota</taxon>
        <taxon>Gammaproteobacteria</taxon>
        <taxon>Moraxellales</taxon>
        <taxon>Moraxellaceae</taxon>
        <taxon>Acinetobacter</taxon>
    </lineage>
</organism>
<comment type="caution">
    <text evidence="2">The sequence shown here is derived from an EMBL/GenBank/DDBJ whole genome shotgun (WGS) entry which is preliminary data.</text>
</comment>
<dbReference type="SUPFAM" id="SSF53474">
    <property type="entry name" value="alpha/beta-Hydrolases"/>
    <property type="match status" value="1"/>
</dbReference>
<dbReference type="InterPro" id="IPR029058">
    <property type="entry name" value="AB_hydrolase_fold"/>
</dbReference>
<proteinExistence type="predicted"/>
<dbReference type="Gene3D" id="3.40.50.1820">
    <property type="entry name" value="alpha/beta hydrolase"/>
    <property type="match status" value="1"/>
</dbReference>
<reference evidence="2 3" key="1">
    <citation type="submission" date="2019-06" db="EMBL/GenBank/DDBJ databases">
        <title>Genome of Acinetobacter radioresistens APH1, a phenol degrading strain.</title>
        <authorList>
            <person name="Liu Y."/>
        </authorList>
    </citation>
    <scope>NUCLEOTIDE SEQUENCE [LARGE SCALE GENOMIC DNA]</scope>
    <source>
        <strain evidence="2 3">APH1</strain>
    </source>
</reference>
<accession>A0A8H2JY90</accession>
<keyword evidence="2" id="KW-0378">Hydrolase</keyword>
<feature type="domain" description="Serine aminopeptidase S33" evidence="1">
    <location>
        <begin position="43"/>
        <end position="152"/>
    </location>
</feature>
<evidence type="ECO:0000313" key="3">
    <source>
        <dbReference type="Proteomes" id="UP000314285"/>
    </source>
</evidence>
<dbReference type="Pfam" id="PF12146">
    <property type="entry name" value="Hydrolase_4"/>
    <property type="match status" value="1"/>
</dbReference>